<gene>
    <name evidence="1" type="ORF">C2R26_10495</name>
</gene>
<dbReference type="InterPro" id="IPR026466">
    <property type="entry name" value="Fim_isopep_form_D2_dom"/>
</dbReference>
<evidence type="ECO:0000313" key="1">
    <source>
        <dbReference type="EMBL" id="POH36017.1"/>
    </source>
</evidence>
<reference evidence="1" key="1">
    <citation type="submission" date="2018-01" db="EMBL/GenBank/DDBJ databases">
        <title>Genome sequnecing of Lactobacillus formosensis KACC 18721.</title>
        <authorList>
            <person name="Kim S.-J."/>
            <person name="Heo J."/>
        </authorList>
    </citation>
    <scope>NUCLEOTIDE SEQUENCE</scope>
    <source>
        <strain evidence="1">KACC 18721</strain>
    </source>
</reference>
<sequence length="566" mass="61097">MRKKLYFLMGFFSIIFTFLIFNNITVSAATAISASDFDDGITNWRASGNNQIAEIPIANNLKLGYAFGLASNTSNQIPSSYLTSGPDSSITNNSVAAGMNLYFSKMNIFLDDGGNYISSVFQGSNSASNATTLNQQNVSTTSPGFMISPENSTSLNGRTGSAFSILGSPDSYGSTGNAGMTSKHFYIGSDKNGNPAYKIVGNFSRTNNSGYKNGTYNMEIELLLRASPSNSAIVQREMYVKNTASTDASFVTLFGEDTKLGSSNNGISNDHVPIWDLGNKQGLYIQDIYSSKEYRLMTTNQLPDGFDSYNGQAMSTNWTSGLSGGVPSGTGAEVNDNPKGTQLTASAVDSSYILKWNEKTLKPNETAHFGSTMGVTAKPYSIPTPTKTYTNETRSDGTNRVGDKLKFSLKLVNNGYGAKWNSQQIVDQIPKGLQIDTSSITRSYNGTAASQPDPTDYDSTTRKLTVPMPFQLTDDQYETVTFEATLTNDALSNLNESGNLVNSAEFLGSDYMVSPTIIDTFNASVDIPVQAADFNSSFTKQVKNISNNEDYQNSTTGKKGDKIGYL</sequence>
<dbReference type="AlphaFoldDB" id="A0A2P4R421"/>
<proteinExistence type="predicted"/>
<protein>
    <submittedName>
        <fullName evidence="1">Isopeptide-forming domain-containing fimbrial protein</fullName>
    </submittedName>
</protein>
<dbReference type="EMBL" id="PPWZ01000090">
    <property type="protein sequence ID" value="POH36017.1"/>
    <property type="molecule type" value="Genomic_DNA"/>
</dbReference>
<name>A0A2P4R421_9LACO</name>
<comment type="caution">
    <text evidence="1">The sequence shown here is derived from an EMBL/GenBank/DDBJ whole genome shotgun (WGS) entry which is preliminary data.</text>
</comment>
<accession>A0A2P4R421</accession>
<dbReference type="NCBIfam" id="TIGR04226">
    <property type="entry name" value="RrgB_K2N_iso_D2"/>
    <property type="match status" value="1"/>
</dbReference>
<organism evidence="1">
    <name type="scientific">Companilactobacillus formosensis</name>
    <dbReference type="NCBI Taxonomy" id="1617889"/>
    <lineage>
        <taxon>Bacteria</taxon>
        <taxon>Bacillati</taxon>
        <taxon>Bacillota</taxon>
        <taxon>Bacilli</taxon>
        <taxon>Lactobacillales</taxon>
        <taxon>Lactobacillaceae</taxon>
        <taxon>Companilactobacillus</taxon>
    </lineage>
</organism>
<dbReference type="Gene3D" id="2.60.40.740">
    <property type="match status" value="1"/>
</dbReference>